<keyword evidence="2" id="KW-1185">Reference proteome</keyword>
<gene>
    <name evidence="1" type="ORF">O6H91_06G074200</name>
</gene>
<dbReference type="Proteomes" id="UP001162992">
    <property type="component" value="Chromosome 6"/>
</dbReference>
<protein>
    <submittedName>
        <fullName evidence="1">Uncharacterized protein</fullName>
    </submittedName>
</protein>
<comment type="caution">
    <text evidence="1">The sequence shown here is derived from an EMBL/GenBank/DDBJ whole genome shotgun (WGS) entry which is preliminary data.</text>
</comment>
<dbReference type="EMBL" id="CM055097">
    <property type="protein sequence ID" value="KAJ7552883.1"/>
    <property type="molecule type" value="Genomic_DNA"/>
</dbReference>
<evidence type="ECO:0000313" key="2">
    <source>
        <dbReference type="Proteomes" id="UP001162992"/>
    </source>
</evidence>
<accession>A0ACC2DEX6</accession>
<sequence length="169" mass="19033">MNTEKKTAYGWAARRGLKEENKETSVDNKPVLSVEKMIANACVEPQRLDWQNHLPEQRSFMHTNSTSEALLEPRTASTSSEKGSSSSAFLQKRRVVSDISSVAVDNDNRSTSPSDGGNINRAVPVNEKDELNVRIEAFLARHRRQRQQEMIESLQQFSGSKTSRESKLL</sequence>
<organism evidence="1 2">
    <name type="scientific">Diphasiastrum complanatum</name>
    <name type="common">Issler's clubmoss</name>
    <name type="synonym">Lycopodium complanatum</name>
    <dbReference type="NCBI Taxonomy" id="34168"/>
    <lineage>
        <taxon>Eukaryota</taxon>
        <taxon>Viridiplantae</taxon>
        <taxon>Streptophyta</taxon>
        <taxon>Embryophyta</taxon>
        <taxon>Tracheophyta</taxon>
        <taxon>Lycopodiopsida</taxon>
        <taxon>Lycopodiales</taxon>
        <taxon>Lycopodiaceae</taxon>
        <taxon>Lycopodioideae</taxon>
        <taxon>Diphasiastrum</taxon>
    </lineage>
</organism>
<evidence type="ECO:0000313" key="1">
    <source>
        <dbReference type="EMBL" id="KAJ7552883.1"/>
    </source>
</evidence>
<reference evidence="2" key="1">
    <citation type="journal article" date="2024" name="Proc. Natl. Acad. Sci. U.S.A.">
        <title>Extraordinary preservation of gene collinearity over three hundred million years revealed in homosporous lycophytes.</title>
        <authorList>
            <person name="Li C."/>
            <person name="Wickell D."/>
            <person name="Kuo L.Y."/>
            <person name="Chen X."/>
            <person name="Nie B."/>
            <person name="Liao X."/>
            <person name="Peng D."/>
            <person name="Ji J."/>
            <person name="Jenkins J."/>
            <person name="Williams M."/>
            <person name="Shu S."/>
            <person name="Plott C."/>
            <person name="Barry K."/>
            <person name="Rajasekar S."/>
            <person name="Grimwood J."/>
            <person name="Han X."/>
            <person name="Sun S."/>
            <person name="Hou Z."/>
            <person name="He W."/>
            <person name="Dai G."/>
            <person name="Sun C."/>
            <person name="Schmutz J."/>
            <person name="Leebens-Mack J.H."/>
            <person name="Li F.W."/>
            <person name="Wang L."/>
        </authorList>
    </citation>
    <scope>NUCLEOTIDE SEQUENCE [LARGE SCALE GENOMIC DNA]</scope>
    <source>
        <strain evidence="2">cv. PW_Plant_1</strain>
    </source>
</reference>
<name>A0ACC2DEX6_DIPCM</name>
<proteinExistence type="predicted"/>